<evidence type="ECO:0000313" key="3">
    <source>
        <dbReference type="Proteomes" id="UP000191408"/>
    </source>
</evidence>
<sequence length="92" mass="10259">MMPACSLSPLVSGGLWLRSLHLLRLWYVNLSYETWPLSIYLQASSFTANLSVAPQGNPGVDSDLLSIFGQVSRSEAMLMLQFLVARDREARN</sequence>
<keyword evidence="1" id="KW-0732">Signal</keyword>
<protein>
    <submittedName>
        <fullName evidence="2">Uncharacterized protein</fullName>
    </submittedName>
</protein>
<organism evidence="2 3">
    <name type="scientific">Penicillium polonicum</name>
    <dbReference type="NCBI Taxonomy" id="60169"/>
    <lineage>
        <taxon>Eukaryota</taxon>
        <taxon>Fungi</taxon>
        <taxon>Dikarya</taxon>
        <taxon>Ascomycota</taxon>
        <taxon>Pezizomycotina</taxon>
        <taxon>Eurotiomycetes</taxon>
        <taxon>Eurotiomycetidae</taxon>
        <taxon>Eurotiales</taxon>
        <taxon>Aspergillaceae</taxon>
        <taxon>Penicillium</taxon>
    </lineage>
</organism>
<keyword evidence="3" id="KW-1185">Reference proteome</keyword>
<accession>A0A1V6N7N6</accession>
<evidence type="ECO:0000313" key="2">
    <source>
        <dbReference type="EMBL" id="OQD60607.1"/>
    </source>
</evidence>
<feature type="chain" id="PRO_5011985960" evidence="1">
    <location>
        <begin position="32"/>
        <end position="92"/>
    </location>
</feature>
<name>A0A1V6N7N6_PENPO</name>
<comment type="caution">
    <text evidence="2">The sequence shown here is derived from an EMBL/GenBank/DDBJ whole genome shotgun (WGS) entry which is preliminary data.</text>
</comment>
<dbReference type="AlphaFoldDB" id="A0A1V6N7N6"/>
<proteinExistence type="predicted"/>
<reference evidence="3" key="1">
    <citation type="journal article" date="2017" name="Nat. Microbiol.">
        <title>Global analysis of biosynthetic gene clusters reveals vast potential of secondary metabolite production in Penicillium species.</title>
        <authorList>
            <person name="Nielsen J.C."/>
            <person name="Grijseels S."/>
            <person name="Prigent S."/>
            <person name="Ji B."/>
            <person name="Dainat J."/>
            <person name="Nielsen K.F."/>
            <person name="Frisvad J.C."/>
            <person name="Workman M."/>
            <person name="Nielsen J."/>
        </authorList>
    </citation>
    <scope>NUCLEOTIDE SEQUENCE [LARGE SCALE GENOMIC DNA]</scope>
    <source>
        <strain evidence="3">IBT 4502</strain>
    </source>
</reference>
<evidence type="ECO:0000256" key="1">
    <source>
        <dbReference type="SAM" id="SignalP"/>
    </source>
</evidence>
<gene>
    <name evidence="2" type="ORF">PENPOL_c022G08118</name>
</gene>
<feature type="signal peptide" evidence="1">
    <location>
        <begin position="1"/>
        <end position="31"/>
    </location>
</feature>
<dbReference type="Proteomes" id="UP000191408">
    <property type="component" value="Unassembled WGS sequence"/>
</dbReference>
<dbReference type="EMBL" id="MDYM01000022">
    <property type="protein sequence ID" value="OQD60607.1"/>
    <property type="molecule type" value="Genomic_DNA"/>
</dbReference>